<gene>
    <name evidence="1" type="ORF">BST42_02900</name>
</gene>
<name>A0A1X0J654_MYCRH</name>
<sequence>MSDWSDATYQKWWPGVHLHLHPVTAGRSGHLGDEVVMDEFIGTRRLRMTAVVVEAVPGRKIVWQMKKGVRLPAWLTIEVTDRSGGVDVRHTITAGWTGPGRLLDPLLRMYLSPGFATAMDQHVHTEFPLIRDRLHPAAQVIPIEHRSQP</sequence>
<keyword evidence="2" id="KW-1185">Reference proteome</keyword>
<dbReference type="Proteomes" id="UP000192534">
    <property type="component" value="Unassembled WGS sequence"/>
</dbReference>
<proteinExistence type="predicted"/>
<comment type="caution">
    <text evidence="1">The sequence shown here is derived from an EMBL/GenBank/DDBJ whole genome shotgun (WGS) entry which is preliminary data.</text>
</comment>
<protein>
    <recommendedName>
        <fullName evidence="3">Polyketide cyclase / dehydrase and lipid transport</fullName>
    </recommendedName>
</protein>
<dbReference type="EMBL" id="MVIH01000001">
    <property type="protein sequence ID" value="ORB57613.1"/>
    <property type="molecule type" value="Genomic_DNA"/>
</dbReference>
<evidence type="ECO:0000313" key="1">
    <source>
        <dbReference type="EMBL" id="ORB57613.1"/>
    </source>
</evidence>
<dbReference type="Gene3D" id="3.30.530.20">
    <property type="match status" value="1"/>
</dbReference>
<accession>A0A1X0J654</accession>
<reference evidence="1 2" key="1">
    <citation type="submission" date="2016-12" db="EMBL/GenBank/DDBJ databases">
        <title>The new phylogeny of genus Mycobacterium.</title>
        <authorList>
            <person name="Tortoli E."/>
            <person name="Trovato A."/>
            <person name="Cirillo D.M."/>
        </authorList>
    </citation>
    <scope>NUCLEOTIDE SEQUENCE [LARGE SCALE GENOMIC DNA]</scope>
    <source>
        <strain evidence="1 2">DSM 44223</strain>
    </source>
</reference>
<evidence type="ECO:0000313" key="2">
    <source>
        <dbReference type="Proteomes" id="UP000192534"/>
    </source>
</evidence>
<dbReference type="InterPro" id="IPR023393">
    <property type="entry name" value="START-like_dom_sf"/>
</dbReference>
<evidence type="ECO:0008006" key="3">
    <source>
        <dbReference type="Google" id="ProtNLM"/>
    </source>
</evidence>
<dbReference type="AlphaFoldDB" id="A0A1X0J654"/>
<dbReference type="SUPFAM" id="SSF55961">
    <property type="entry name" value="Bet v1-like"/>
    <property type="match status" value="1"/>
</dbReference>
<organism evidence="1 2">
    <name type="scientific">Mycolicibacterium rhodesiae</name>
    <name type="common">Mycobacterium rhodesiae</name>
    <dbReference type="NCBI Taxonomy" id="36814"/>
    <lineage>
        <taxon>Bacteria</taxon>
        <taxon>Bacillati</taxon>
        <taxon>Actinomycetota</taxon>
        <taxon>Actinomycetes</taxon>
        <taxon>Mycobacteriales</taxon>
        <taxon>Mycobacteriaceae</taxon>
        <taxon>Mycolicibacterium</taxon>
    </lineage>
</organism>